<protein>
    <submittedName>
        <fullName evidence="3">Uncharacterized protein</fullName>
    </submittedName>
</protein>
<organism evidence="3 4">
    <name type="scientific">Halomarina salina</name>
    <dbReference type="NCBI Taxonomy" id="1872699"/>
    <lineage>
        <taxon>Archaea</taxon>
        <taxon>Methanobacteriati</taxon>
        <taxon>Methanobacteriota</taxon>
        <taxon>Stenosarchaea group</taxon>
        <taxon>Halobacteria</taxon>
        <taxon>Halobacteriales</taxon>
        <taxon>Natronomonadaceae</taxon>
        <taxon>Halomarina</taxon>
    </lineage>
</organism>
<dbReference type="RefSeq" id="WP_247415035.1">
    <property type="nucleotide sequence ID" value="NZ_JALLGW010000001.1"/>
</dbReference>
<feature type="region of interest" description="Disordered" evidence="1">
    <location>
        <begin position="258"/>
        <end position="277"/>
    </location>
</feature>
<evidence type="ECO:0000313" key="3">
    <source>
        <dbReference type="EMBL" id="MFC5972053.1"/>
    </source>
</evidence>
<sequence length="309" mass="34006">MRRDWSWRESIQSIGSVVRRLVRYALLVTLFGALLVAIVVGLGVVSVPETLGDEVDHLVGELDVDRDGLSSNRERALGTDPWAWDTDGDRLGDGWEVKQRTDEGADLPGADPLRTDLYVQVSYATDVEALTETEKADLREVWAEMPVSNPDGSAGIDIHLVETALEEQPVLTTGSEMRDYQQRYYTRAYMGERQCSYHLSVVGEIAGEGIAGLGETPGRFSFVEGEYRSNILEGSVSLRVNTVTHELLHNVVGQTEFTDETGHTEGGWLSAGGDVGSTPEAEEYLSPTVADHLSEEGFAESEYYSRVRC</sequence>
<accession>A0ABD5RNN9</accession>
<dbReference type="AlphaFoldDB" id="A0ABD5RNN9"/>
<name>A0ABD5RNN9_9EURY</name>
<evidence type="ECO:0000256" key="1">
    <source>
        <dbReference type="SAM" id="MobiDB-lite"/>
    </source>
</evidence>
<keyword evidence="4" id="KW-1185">Reference proteome</keyword>
<gene>
    <name evidence="3" type="ORF">ACFPYI_12000</name>
</gene>
<evidence type="ECO:0000256" key="2">
    <source>
        <dbReference type="SAM" id="Phobius"/>
    </source>
</evidence>
<keyword evidence="2" id="KW-0472">Membrane</keyword>
<comment type="caution">
    <text evidence="3">The sequence shown here is derived from an EMBL/GenBank/DDBJ whole genome shotgun (WGS) entry which is preliminary data.</text>
</comment>
<dbReference type="EMBL" id="JBHSQH010000001">
    <property type="protein sequence ID" value="MFC5972053.1"/>
    <property type="molecule type" value="Genomic_DNA"/>
</dbReference>
<evidence type="ECO:0000313" key="4">
    <source>
        <dbReference type="Proteomes" id="UP001596099"/>
    </source>
</evidence>
<reference evidence="3 4" key="1">
    <citation type="journal article" date="2019" name="Int. J. Syst. Evol. Microbiol.">
        <title>The Global Catalogue of Microorganisms (GCM) 10K type strain sequencing project: providing services to taxonomists for standard genome sequencing and annotation.</title>
        <authorList>
            <consortium name="The Broad Institute Genomics Platform"/>
            <consortium name="The Broad Institute Genome Sequencing Center for Infectious Disease"/>
            <person name="Wu L."/>
            <person name="Ma J."/>
        </authorList>
    </citation>
    <scope>NUCLEOTIDE SEQUENCE [LARGE SCALE GENOMIC DNA]</scope>
    <source>
        <strain evidence="3 4">CGMCC 1.12543</strain>
    </source>
</reference>
<feature type="transmembrane region" description="Helical" evidence="2">
    <location>
        <begin position="21"/>
        <end position="45"/>
    </location>
</feature>
<proteinExistence type="predicted"/>
<dbReference type="Proteomes" id="UP001596099">
    <property type="component" value="Unassembled WGS sequence"/>
</dbReference>
<keyword evidence="2" id="KW-1133">Transmembrane helix</keyword>
<keyword evidence="2" id="KW-0812">Transmembrane</keyword>